<evidence type="ECO:0000313" key="2">
    <source>
        <dbReference type="EMBL" id="GAA99073.1"/>
    </source>
</evidence>
<dbReference type="eggNOG" id="ENOG502SD2F">
    <property type="taxonomic scope" value="Eukaryota"/>
</dbReference>
<gene>
    <name evidence="2" type="primary">Mo05762</name>
    <name evidence="2" type="ORF">E5Q_05762</name>
</gene>
<dbReference type="EMBL" id="BABT02000179">
    <property type="protein sequence ID" value="GAA99073.1"/>
    <property type="molecule type" value="Genomic_DNA"/>
</dbReference>
<keyword evidence="3" id="KW-1185">Reference proteome</keyword>
<protein>
    <submittedName>
        <fullName evidence="2">Uncharacterized protein</fullName>
    </submittedName>
</protein>
<feature type="compositionally biased region" description="Polar residues" evidence="1">
    <location>
        <begin position="180"/>
        <end position="195"/>
    </location>
</feature>
<reference evidence="2 3" key="2">
    <citation type="journal article" date="2012" name="Open Biol.">
        <title>Characteristics of nucleosomes and linker DNA regions on the genome of the basidiomycete Mixia osmundae revealed by mono- and dinucleosome mapping.</title>
        <authorList>
            <person name="Nishida H."/>
            <person name="Kondo S."/>
            <person name="Matsumoto T."/>
            <person name="Suzuki Y."/>
            <person name="Yoshikawa H."/>
            <person name="Taylor T.D."/>
            <person name="Sugiyama J."/>
        </authorList>
    </citation>
    <scope>NUCLEOTIDE SEQUENCE [LARGE SCALE GENOMIC DNA]</scope>
    <source>
        <strain evidence="3">CBS 9802 / IAM 14324 / JCM 22182 / KY 12970</strain>
    </source>
</reference>
<dbReference type="HOGENOM" id="CLU_650673_0_0_1"/>
<dbReference type="OrthoDB" id="2538180at2759"/>
<accession>G7E8B3</accession>
<dbReference type="Proteomes" id="UP000009131">
    <property type="component" value="Unassembled WGS sequence"/>
</dbReference>
<reference evidence="2 3" key="1">
    <citation type="journal article" date="2011" name="J. Gen. Appl. Microbiol.">
        <title>Draft genome sequencing of the enigmatic basidiomycete Mixia osmundae.</title>
        <authorList>
            <person name="Nishida H."/>
            <person name="Nagatsuka Y."/>
            <person name="Sugiyama J."/>
        </authorList>
    </citation>
    <scope>NUCLEOTIDE SEQUENCE [LARGE SCALE GENOMIC DNA]</scope>
    <source>
        <strain evidence="3">CBS 9802 / IAM 14324 / JCM 22182 / KY 12970</strain>
    </source>
</reference>
<dbReference type="RefSeq" id="XP_014567809.1">
    <property type="nucleotide sequence ID" value="XM_014712323.1"/>
</dbReference>
<feature type="compositionally biased region" description="Polar residues" evidence="1">
    <location>
        <begin position="21"/>
        <end position="34"/>
    </location>
</feature>
<feature type="region of interest" description="Disordered" evidence="1">
    <location>
        <begin position="1"/>
        <end position="207"/>
    </location>
</feature>
<proteinExistence type="predicted"/>
<feature type="compositionally biased region" description="Basic and acidic residues" evidence="1">
    <location>
        <begin position="156"/>
        <end position="179"/>
    </location>
</feature>
<comment type="caution">
    <text evidence="2">The sequence shown here is derived from an EMBL/GenBank/DDBJ whole genome shotgun (WGS) entry which is preliminary data.</text>
</comment>
<dbReference type="AlphaFoldDB" id="G7E8B3"/>
<feature type="compositionally biased region" description="Basic and acidic residues" evidence="1">
    <location>
        <begin position="112"/>
        <end position="123"/>
    </location>
</feature>
<evidence type="ECO:0000313" key="3">
    <source>
        <dbReference type="Proteomes" id="UP000009131"/>
    </source>
</evidence>
<evidence type="ECO:0000256" key="1">
    <source>
        <dbReference type="SAM" id="MobiDB-lite"/>
    </source>
</evidence>
<feature type="region of interest" description="Disordered" evidence="1">
    <location>
        <begin position="295"/>
        <end position="346"/>
    </location>
</feature>
<feature type="compositionally biased region" description="Low complexity" evidence="1">
    <location>
        <begin position="141"/>
        <end position="155"/>
    </location>
</feature>
<dbReference type="InParanoid" id="G7E8B3"/>
<name>G7E8B3_MIXOS</name>
<sequence length="422" mass="44999">MDDTGPPAHAIMDEDVGAPTGGSSQVLLPPNESSADPLISRRNSRSASARPSETTTPQVELEAGPDAAPSPPAIVADDHQQDFTQEEVEDAAANALIPSGSAAQRRMTASKRQQDRLEAEAGSHRSSSPGAVQPDAPEPPAASGSRRSGGASGSRRLTERERQERDRERAEARSQDTRDNTPLPTSGRGQASGTYRKSHSSKDAAARRNAAAAAALAAQQDDAYTISSRRAGVSAARPSASQAALPLPEEVRMPTINLGTLPPAALHRYLLHYHLLAPQPLSNRQACQPFAQVDAPLPGLPVSPASEPSRKRKREAPLSAADDEIQDVSASTEDQELPRGTGEGFFDATMDDLDDDSIGLPQAEQLRDLSVWDGPDEAKERLARLAHSHWDRFPTVKEGETITNFMFAVRMKGKALKAVPPV</sequence>
<organism evidence="2 3">
    <name type="scientific">Mixia osmundae (strain CBS 9802 / IAM 14324 / JCM 22182 / KY 12970)</name>
    <dbReference type="NCBI Taxonomy" id="764103"/>
    <lineage>
        <taxon>Eukaryota</taxon>
        <taxon>Fungi</taxon>
        <taxon>Dikarya</taxon>
        <taxon>Basidiomycota</taxon>
        <taxon>Pucciniomycotina</taxon>
        <taxon>Mixiomycetes</taxon>
        <taxon>Mixiales</taxon>
        <taxon>Mixiaceae</taxon>
        <taxon>Mixia</taxon>
    </lineage>
</organism>